<organism evidence="1 2">
    <name type="scientific">Leptospira stimsonii</name>
    <dbReference type="NCBI Taxonomy" id="2202203"/>
    <lineage>
        <taxon>Bacteria</taxon>
        <taxon>Pseudomonadati</taxon>
        <taxon>Spirochaetota</taxon>
        <taxon>Spirochaetia</taxon>
        <taxon>Leptospirales</taxon>
        <taxon>Leptospiraceae</taxon>
        <taxon>Leptospira</taxon>
    </lineage>
</organism>
<dbReference type="EMBL" id="QHCT01000001">
    <property type="protein sequence ID" value="RHX91697.1"/>
    <property type="molecule type" value="Genomic_DNA"/>
</dbReference>
<dbReference type="Proteomes" id="UP000265798">
    <property type="component" value="Unassembled WGS sequence"/>
</dbReference>
<dbReference type="AlphaFoldDB" id="A0A396ZD82"/>
<protein>
    <submittedName>
        <fullName evidence="1">Uncharacterized protein</fullName>
    </submittedName>
</protein>
<reference evidence="2" key="1">
    <citation type="submission" date="2018-05" db="EMBL/GenBank/DDBJ databases">
        <title>Leptospira yasudae sp. nov. and Leptospira stimsonii sp. nov., two pathogenic species of the genus Leptospira isolated from environmental sources.</title>
        <authorList>
            <person name="Casanovas-Massana A."/>
            <person name="Hamond C."/>
            <person name="Santos L.A."/>
            <person name="Hacker K.P."/>
            <person name="Balassiano I."/>
            <person name="Medeiros M.A."/>
            <person name="Reis M.G."/>
            <person name="Ko A.I."/>
            <person name="Wunder E.A."/>
        </authorList>
    </citation>
    <scope>NUCLEOTIDE SEQUENCE [LARGE SCALE GENOMIC DNA]</scope>
    <source>
        <strain evidence="2">Yale</strain>
    </source>
</reference>
<evidence type="ECO:0000313" key="1">
    <source>
        <dbReference type="EMBL" id="RHX91697.1"/>
    </source>
</evidence>
<sequence>MSKVNLKVVCEKTETKIIEKIFLGTYSEVECLQKTILSIPIEEAVESNKPRSVFDEEYSASIDP</sequence>
<evidence type="ECO:0000313" key="2">
    <source>
        <dbReference type="Proteomes" id="UP000265798"/>
    </source>
</evidence>
<accession>A0A396ZD82</accession>
<proteinExistence type="predicted"/>
<comment type="caution">
    <text evidence="1">The sequence shown here is derived from an EMBL/GenBank/DDBJ whole genome shotgun (WGS) entry which is preliminary data.</text>
</comment>
<gene>
    <name evidence="1" type="ORF">DLM75_00085</name>
</gene>
<name>A0A396ZD82_9LEPT</name>